<dbReference type="eggNOG" id="COG1788">
    <property type="taxonomic scope" value="Bacteria"/>
</dbReference>
<dbReference type="AlphaFoldDB" id="E4KRC0"/>
<dbReference type="SMART" id="SM00882">
    <property type="entry name" value="CoA_trans"/>
    <property type="match status" value="1"/>
</dbReference>
<dbReference type="NCBIfam" id="TIGR02429">
    <property type="entry name" value="pcaI_scoA_fam"/>
    <property type="match status" value="1"/>
</dbReference>
<organism evidence="2 3">
    <name type="scientific">Eremococcus coleocola ACS-139-V-Col8</name>
    <dbReference type="NCBI Taxonomy" id="908337"/>
    <lineage>
        <taxon>Bacteria</taxon>
        <taxon>Bacillati</taxon>
        <taxon>Bacillota</taxon>
        <taxon>Bacilli</taxon>
        <taxon>Lactobacillales</taxon>
        <taxon>Aerococcaceae</taxon>
        <taxon>Eremococcus</taxon>
    </lineage>
</organism>
<protein>
    <submittedName>
        <fullName evidence="2">CoA transferase</fullName>
    </submittedName>
</protein>
<accession>E4KRC0</accession>
<dbReference type="RefSeq" id="WP_006419068.1">
    <property type="nucleotide sequence ID" value="NZ_AENN01000018.1"/>
</dbReference>
<evidence type="ECO:0000256" key="1">
    <source>
        <dbReference type="ARBA" id="ARBA00022679"/>
    </source>
</evidence>
<dbReference type="InterPro" id="IPR037171">
    <property type="entry name" value="NagB/RpiA_transferase-like"/>
</dbReference>
<name>E4KRC0_9LACT</name>
<dbReference type="PANTHER" id="PTHR13707:SF60">
    <property type="entry name" value="ACETATE COA-TRANSFERASE SUBUNIT ALPHA"/>
    <property type="match status" value="1"/>
</dbReference>
<keyword evidence="1 2" id="KW-0808">Transferase</keyword>
<dbReference type="STRING" id="908337.HMPREF9257_0420"/>
<gene>
    <name evidence="2" type="ORF">HMPREF9257_0420</name>
</gene>
<dbReference type="GO" id="GO:0008410">
    <property type="term" value="F:CoA-transferase activity"/>
    <property type="evidence" value="ECO:0007669"/>
    <property type="project" value="InterPro"/>
</dbReference>
<dbReference type="Pfam" id="PF01144">
    <property type="entry name" value="CoA_trans"/>
    <property type="match status" value="1"/>
</dbReference>
<dbReference type="PANTHER" id="PTHR13707">
    <property type="entry name" value="KETOACID-COENZYME A TRANSFERASE"/>
    <property type="match status" value="1"/>
</dbReference>
<evidence type="ECO:0000313" key="2">
    <source>
        <dbReference type="EMBL" id="EFR30545.1"/>
    </source>
</evidence>
<dbReference type="Proteomes" id="UP000005990">
    <property type="component" value="Unassembled WGS sequence"/>
</dbReference>
<sequence>MVQFVSIEEAVALVKKGARLGTSGFIGPSAPIKLIKALADAGTNELTLIQPVTSFPGATHDIDWLAENNQIAKGILSHTGTSKQVSGQFLAGDLEVEYTPMGTIIECLHAAGAGLGGVLTPTGVGTTQEENHKKVEINGKEYLFYEPLPLDVAFVKASKADKFGNLVCQGTEKFLTKEMALAADIVIAEVSEIVETGDIDPDDVFVPGVLVDYVVQGMTPEENTKYYTELWGNAKMLREG</sequence>
<dbReference type="OrthoDB" id="9805230at2"/>
<evidence type="ECO:0000313" key="3">
    <source>
        <dbReference type="Proteomes" id="UP000005990"/>
    </source>
</evidence>
<comment type="caution">
    <text evidence="2">The sequence shown here is derived from an EMBL/GenBank/DDBJ whole genome shotgun (WGS) entry which is preliminary data.</text>
</comment>
<dbReference type="InterPro" id="IPR004165">
    <property type="entry name" value="CoA_trans_fam_I"/>
</dbReference>
<dbReference type="SUPFAM" id="SSF100950">
    <property type="entry name" value="NagB/RpiA/CoA transferase-like"/>
    <property type="match status" value="1"/>
</dbReference>
<proteinExistence type="predicted"/>
<dbReference type="Gene3D" id="3.40.1080.10">
    <property type="entry name" value="Glutaconate Coenzyme A-transferase"/>
    <property type="match status" value="1"/>
</dbReference>
<reference evidence="2 3" key="1">
    <citation type="submission" date="2010-10" db="EMBL/GenBank/DDBJ databases">
        <authorList>
            <person name="Durkin A.S."/>
            <person name="Madupu R."/>
            <person name="Torralba M."/>
            <person name="Gillis M."/>
            <person name="Methe B."/>
            <person name="Sutton G."/>
            <person name="Nelson K.E."/>
        </authorList>
    </citation>
    <scope>NUCLEOTIDE SEQUENCE [LARGE SCALE GENOMIC DNA]</scope>
    <source>
        <strain evidence="2 3">ACS-139-V-Col8</strain>
    </source>
</reference>
<dbReference type="EMBL" id="AENN01000018">
    <property type="protein sequence ID" value="EFR30545.1"/>
    <property type="molecule type" value="Genomic_DNA"/>
</dbReference>
<dbReference type="InterPro" id="IPR012792">
    <property type="entry name" value="3-oxoacid_CoA-transf_A"/>
</dbReference>
<keyword evidence="3" id="KW-1185">Reference proteome</keyword>